<evidence type="ECO:0000313" key="2">
    <source>
        <dbReference type="Proteomes" id="UP001221898"/>
    </source>
</evidence>
<organism evidence="1 2">
    <name type="scientific">Aldrovandia affinis</name>
    <dbReference type="NCBI Taxonomy" id="143900"/>
    <lineage>
        <taxon>Eukaryota</taxon>
        <taxon>Metazoa</taxon>
        <taxon>Chordata</taxon>
        <taxon>Craniata</taxon>
        <taxon>Vertebrata</taxon>
        <taxon>Euteleostomi</taxon>
        <taxon>Actinopterygii</taxon>
        <taxon>Neopterygii</taxon>
        <taxon>Teleostei</taxon>
        <taxon>Notacanthiformes</taxon>
        <taxon>Halosauridae</taxon>
        <taxon>Aldrovandia</taxon>
    </lineage>
</organism>
<proteinExistence type="predicted"/>
<comment type="caution">
    <text evidence="1">The sequence shown here is derived from an EMBL/GenBank/DDBJ whole genome shotgun (WGS) entry which is preliminary data.</text>
</comment>
<name>A0AAD7TAD3_9TELE</name>
<accession>A0AAD7TAD3</accession>
<dbReference type="Proteomes" id="UP001221898">
    <property type="component" value="Unassembled WGS sequence"/>
</dbReference>
<gene>
    <name evidence="1" type="ORF">AAFF_G00327950</name>
</gene>
<sequence length="52" mass="5966">MLVVNTLFCGRTVIISQQIQVFLQLCAKCSYYSEKWLWLSGSPHLLDGLQSF</sequence>
<evidence type="ECO:0000313" key="1">
    <source>
        <dbReference type="EMBL" id="KAJ8416917.1"/>
    </source>
</evidence>
<keyword evidence="2" id="KW-1185">Reference proteome</keyword>
<dbReference type="AlphaFoldDB" id="A0AAD7TAD3"/>
<dbReference type="EMBL" id="JAINUG010000005">
    <property type="protein sequence ID" value="KAJ8416917.1"/>
    <property type="molecule type" value="Genomic_DNA"/>
</dbReference>
<protein>
    <submittedName>
        <fullName evidence="1">Uncharacterized protein</fullName>
    </submittedName>
</protein>
<reference evidence="1" key="1">
    <citation type="journal article" date="2023" name="Science">
        <title>Genome structures resolve the early diversification of teleost fishes.</title>
        <authorList>
            <person name="Parey E."/>
            <person name="Louis A."/>
            <person name="Montfort J."/>
            <person name="Bouchez O."/>
            <person name="Roques C."/>
            <person name="Iampietro C."/>
            <person name="Lluch J."/>
            <person name="Castinel A."/>
            <person name="Donnadieu C."/>
            <person name="Desvignes T."/>
            <person name="Floi Bucao C."/>
            <person name="Jouanno E."/>
            <person name="Wen M."/>
            <person name="Mejri S."/>
            <person name="Dirks R."/>
            <person name="Jansen H."/>
            <person name="Henkel C."/>
            <person name="Chen W.J."/>
            <person name="Zahm M."/>
            <person name="Cabau C."/>
            <person name="Klopp C."/>
            <person name="Thompson A.W."/>
            <person name="Robinson-Rechavi M."/>
            <person name="Braasch I."/>
            <person name="Lecointre G."/>
            <person name="Bobe J."/>
            <person name="Postlethwait J.H."/>
            <person name="Berthelot C."/>
            <person name="Roest Crollius H."/>
            <person name="Guiguen Y."/>
        </authorList>
    </citation>
    <scope>NUCLEOTIDE SEQUENCE</scope>
    <source>
        <strain evidence="1">NC1722</strain>
    </source>
</reference>